<organism evidence="3 4">
    <name type="scientific">Trichoderma arundinaceum</name>
    <dbReference type="NCBI Taxonomy" id="490622"/>
    <lineage>
        <taxon>Eukaryota</taxon>
        <taxon>Fungi</taxon>
        <taxon>Dikarya</taxon>
        <taxon>Ascomycota</taxon>
        <taxon>Pezizomycotina</taxon>
        <taxon>Sordariomycetes</taxon>
        <taxon>Hypocreomycetidae</taxon>
        <taxon>Hypocreales</taxon>
        <taxon>Hypocreaceae</taxon>
        <taxon>Trichoderma</taxon>
    </lineage>
</organism>
<dbReference type="EMBL" id="PXOA01000093">
    <property type="protein sequence ID" value="RFU80783.1"/>
    <property type="molecule type" value="Genomic_DNA"/>
</dbReference>
<dbReference type="AlphaFoldDB" id="A0A395NXQ1"/>
<accession>A0A395NXQ1</accession>
<evidence type="ECO:0000313" key="3">
    <source>
        <dbReference type="EMBL" id="RFU80783.1"/>
    </source>
</evidence>
<sequence>MASALTANASYASTLFASDWTATPEQLSIVGALLPILAYPLLTYEEGYIMLVFSGLIHFCSYMLSFTLWLFDAPYIRFQAWTVYLTGLSSIVGLVGSDVEMDIEASAFKFVCCVVAYRLIPLGRSYVDEKPLHTEEMILFPITWLILFSAIMVVIRGFLMELVTEVLYLFISRRVAWLFRFHKDDIENNMEIDVQKYVNKHDKTCLKEHGQEGVKGDAGPDAKNGIVMNFGADTEANVKDNGITGAESDTQKEIKRDTKQKKTGKPVLDIPRILSMVLCGLLVGLGRYFISTEHLLTWNNIVLILAWSTFAIVVVPGIFAVVSGPASKFLSQIAAHQVRWIFWFHKEDIEANAREKVEEYTELNLESDSDDETIFFELTDITISDDTKDDTENDARDVINQDTEQHAAEPRSCTVQDAQPDVELGLQRDTKDEVKKELFSVWSGCILVFVCASAPILVVLQYLGLK</sequence>
<feature type="transmembrane region" description="Helical" evidence="2">
    <location>
        <begin position="302"/>
        <end position="322"/>
    </location>
</feature>
<evidence type="ECO:0000313" key="4">
    <source>
        <dbReference type="Proteomes" id="UP000266272"/>
    </source>
</evidence>
<keyword evidence="2" id="KW-0812">Transmembrane</keyword>
<comment type="caution">
    <text evidence="3">The sequence shown here is derived from an EMBL/GenBank/DDBJ whole genome shotgun (WGS) entry which is preliminary data.</text>
</comment>
<feature type="transmembrane region" description="Helical" evidence="2">
    <location>
        <begin position="107"/>
        <end position="126"/>
    </location>
</feature>
<gene>
    <name evidence="3" type="ORF">TARUN_1440</name>
</gene>
<feature type="transmembrane region" description="Helical" evidence="2">
    <location>
        <begin position="26"/>
        <end position="42"/>
    </location>
</feature>
<proteinExistence type="predicted"/>
<reference evidence="3 4" key="1">
    <citation type="journal article" date="2018" name="PLoS Pathog.">
        <title>Evolution of structural diversity of trichothecenes, a family of toxins produced by plant pathogenic and entomopathogenic fungi.</title>
        <authorList>
            <person name="Proctor R.H."/>
            <person name="McCormick S.P."/>
            <person name="Kim H.S."/>
            <person name="Cardoza R.E."/>
            <person name="Stanley A.M."/>
            <person name="Lindo L."/>
            <person name="Kelly A."/>
            <person name="Brown D.W."/>
            <person name="Lee T."/>
            <person name="Vaughan M.M."/>
            <person name="Alexander N.J."/>
            <person name="Busman M."/>
            <person name="Gutierrez S."/>
        </authorList>
    </citation>
    <scope>NUCLEOTIDE SEQUENCE [LARGE SCALE GENOMIC DNA]</scope>
    <source>
        <strain evidence="3 4">IBT 40837</strain>
    </source>
</reference>
<feature type="region of interest" description="Disordered" evidence="1">
    <location>
        <begin position="241"/>
        <end position="260"/>
    </location>
</feature>
<feature type="transmembrane region" description="Helical" evidence="2">
    <location>
        <begin position="270"/>
        <end position="290"/>
    </location>
</feature>
<feature type="transmembrane region" description="Helical" evidence="2">
    <location>
        <begin position="138"/>
        <end position="171"/>
    </location>
</feature>
<evidence type="ECO:0000256" key="2">
    <source>
        <dbReference type="SAM" id="Phobius"/>
    </source>
</evidence>
<evidence type="ECO:0000256" key="1">
    <source>
        <dbReference type="SAM" id="MobiDB-lite"/>
    </source>
</evidence>
<feature type="transmembrane region" description="Helical" evidence="2">
    <location>
        <begin position="438"/>
        <end position="463"/>
    </location>
</feature>
<keyword evidence="2" id="KW-0472">Membrane</keyword>
<name>A0A395NXQ1_TRIAR</name>
<protein>
    <submittedName>
        <fullName evidence="3">Uncharacterized protein</fullName>
    </submittedName>
</protein>
<feature type="transmembrane region" description="Helical" evidence="2">
    <location>
        <begin position="49"/>
        <end position="70"/>
    </location>
</feature>
<dbReference type="Proteomes" id="UP000266272">
    <property type="component" value="Unassembled WGS sequence"/>
</dbReference>
<feature type="transmembrane region" description="Helical" evidence="2">
    <location>
        <begin position="76"/>
        <end position="95"/>
    </location>
</feature>
<keyword evidence="4" id="KW-1185">Reference proteome</keyword>
<keyword evidence="2" id="KW-1133">Transmembrane helix</keyword>